<keyword evidence="4" id="KW-0732">Signal</keyword>
<dbReference type="Proteomes" id="UP000651475">
    <property type="component" value="Unassembled WGS sequence"/>
</dbReference>
<dbReference type="Gene3D" id="1.20.1610.10">
    <property type="entry name" value="alpha-1,2-mannosidases domains"/>
    <property type="match status" value="1"/>
</dbReference>
<keyword evidence="8" id="KW-1185">Reference proteome</keyword>
<dbReference type="Gene3D" id="1.20.1050.60">
    <property type="entry name" value="alpha-1,2-mannosidase"/>
    <property type="match status" value="1"/>
</dbReference>
<evidence type="ECO:0000256" key="2">
    <source>
        <dbReference type="ARBA" id="ARBA00011245"/>
    </source>
</evidence>
<feature type="chain" id="PRO_5046780729" evidence="4">
    <location>
        <begin position="24"/>
        <end position="745"/>
    </location>
</feature>
<name>A0ABR7DTQ6_9BACT</name>
<evidence type="ECO:0000256" key="4">
    <source>
        <dbReference type="SAM" id="SignalP"/>
    </source>
</evidence>
<dbReference type="RefSeq" id="WP_186931383.1">
    <property type="nucleotide sequence ID" value="NZ_JACOOJ010000049.1"/>
</dbReference>
<gene>
    <name evidence="7" type="ORF">H8S65_18890</name>
</gene>
<dbReference type="EMBL" id="JACOOJ010000049">
    <property type="protein sequence ID" value="MBC5634814.1"/>
    <property type="molecule type" value="Genomic_DNA"/>
</dbReference>
<evidence type="ECO:0000256" key="1">
    <source>
        <dbReference type="ARBA" id="ARBA00001913"/>
    </source>
</evidence>
<dbReference type="Gene3D" id="3.30.2080.10">
    <property type="entry name" value="GH92 mannosidase domain"/>
    <property type="match status" value="1"/>
</dbReference>
<reference evidence="7 8" key="1">
    <citation type="submission" date="2020-08" db="EMBL/GenBank/DDBJ databases">
        <title>Genome public.</title>
        <authorList>
            <person name="Liu C."/>
            <person name="Sun Q."/>
        </authorList>
    </citation>
    <scope>NUCLEOTIDE SEQUENCE [LARGE SCALE GENOMIC DNA]</scope>
    <source>
        <strain evidence="7 8">NSJ-79</strain>
    </source>
</reference>
<dbReference type="PANTHER" id="PTHR12143">
    <property type="entry name" value="PEPTIDE N-GLYCANASE PNGASE -RELATED"/>
    <property type="match status" value="1"/>
</dbReference>
<comment type="cofactor">
    <cofactor evidence="1">
        <name>Ca(2+)</name>
        <dbReference type="ChEBI" id="CHEBI:29108"/>
    </cofactor>
</comment>
<sequence>MKDLVIGLSLLGMVSACSPAPQAKDNVEEDYCQYVNPFIGNADNGHTFPGACAPFGLIQASPESGVGSWRYCSGYNYDDNFIEGFAQTHLNGTGCPDLGDILLFPFSGDIKDNTYKSEYDKSTQKASPGYYAVTLSDYGVDAEITATAHTALHRYKFNNEGPARLLVDLQRGMVGSKEALKTHVLEAELEMPDNQTITGHNQTRAWVTRHYFYVIKFDHPYTVKEELPAEKGEKAKRLILEFDTKPGEAVQVKVAMSSVSVDGALASLQKENPAWDFDAVHQATRDQWQALLSRAQVTGTTDEKTSFYTSMYHLMMQPNNIADIDGRYRGIDDNIHTSPTGEYYSTFSLWDTYRAAHPLYTILNPDKVDAMIQTMLDHQKIQGFLPIWALWGKENFCMIGNHAIPVIVDAYLKGFKGFDAEEAYQAVKASATVSHFNSDWETFEKYGYFPFDIIDTESVSKTLECAYDDYCVAQMAKALGKTEDYEHFSKRAAFYKNLFDPQLKLMRGKDSKGNWRTPFNSFLLSHASSSGGDFTEGNSWQYTWHVQHDVQGLIDLMGGNEAFVTKLDSLFFLESTAENTGFVSDVTGLIGQYAHGNEPSHHVAYLYSYAGHPEKTQQVIREVFDRFYLAKPDGLCGNDDCGQMSAWYIFSAMGFYPVDPISGEYVLGAPQIEKISLSLPEGKTFTVEAKGLSKANKYVKSIELNGKPVTGLTISHKDVMNGGNLVFTMTDQPGRLTGGQRLPPL</sequence>
<evidence type="ECO:0000313" key="8">
    <source>
        <dbReference type="Proteomes" id="UP000651475"/>
    </source>
</evidence>
<feature type="domain" description="Glycosyl hydrolase family 92 N-terminal" evidence="6">
    <location>
        <begin position="34"/>
        <end position="257"/>
    </location>
</feature>
<proteinExistence type="predicted"/>
<dbReference type="PANTHER" id="PTHR12143:SF39">
    <property type="entry name" value="SECRETED PROTEIN"/>
    <property type="match status" value="1"/>
</dbReference>
<organism evidence="7 8">
    <name type="scientific">Parabacteroides hominis</name>
    <dbReference type="NCBI Taxonomy" id="2763057"/>
    <lineage>
        <taxon>Bacteria</taxon>
        <taxon>Pseudomonadati</taxon>
        <taxon>Bacteroidota</taxon>
        <taxon>Bacteroidia</taxon>
        <taxon>Bacteroidales</taxon>
        <taxon>Tannerellaceae</taxon>
        <taxon>Parabacteroides</taxon>
    </lineage>
</organism>
<dbReference type="GO" id="GO:0016787">
    <property type="term" value="F:hydrolase activity"/>
    <property type="evidence" value="ECO:0007669"/>
    <property type="project" value="UniProtKB-KW"/>
</dbReference>
<dbReference type="InterPro" id="IPR012939">
    <property type="entry name" value="Glyco_hydro_92"/>
</dbReference>
<dbReference type="Pfam" id="PF17678">
    <property type="entry name" value="Glyco_hydro_92N"/>
    <property type="match status" value="1"/>
</dbReference>
<protein>
    <submittedName>
        <fullName evidence="7">Glycoside hydrolase family 92 protein</fullName>
    </submittedName>
</protein>
<feature type="domain" description="Glycosyl hydrolase family 92" evidence="5">
    <location>
        <begin position="264"/>
        <end position="730"/>
    </location>
</feature>
<dbReference type="Gene3D" id="2.70.98.10">
    <property type="match status" value="1"/>
</dbReference>
<dbReference type="InterPro" id="IPR014718">
    <property type="entry name" value="GH-type_carb-bd"/>
</dbReference>
<dbReference type="InterPro" id="IPR050883">
    <property type="entry name" value="PNGase"/>
</dbReference>
<dbReference type="InterPro" id="IPR008928">
    <property type="entry name" value="6-hairpin_glycosidase_sf"/>
</dbReference>
<comment type="subunit">
    <text evidence="2">Monomer.</text>
</comment>
<evidence type="ECO:0000313" key="7">
    <source>
        <dbReference type="EMBL" id="MBC5634814.1"/>
    </source>
</evidence>
<evidence type="ECO:0000259" key="5">
    <source>
        <dbReference type="Pfam" id="PF07971"/>
    </source>
</evidence>
<keyword evidence="7" id="KW-0378">Hydrolase</keyword>
<dbReference type="Pfam" id="PF07971">
    <property type="entry name" value="Glyco_hydro_92"/>
    <property type="match status" value="1"/>
</dbReference>
<dbReference type="SUPFAM" id="SSF48208">
    <property type="entry name" value="Six-hairpin glycosidases"/>
    <property type="match status" value="1"/>
</dbReference>
<comment type="caution">
    <text evidence="7">The sequence shown here is derived from an EMBL/GenBank/DDBJ whole genome shotgun (WGS) entry which is preliminary data.</text>
</comment>
<feature type="signal peptide" evidence="4">
    <location>
        <begin position="1"/>
        <end position="23"/>
    </location>
</feature>
<dbReference type="InterPro" id="IPR005887">
    <property type="entry name" value="GH92_a_mannosidase_put"/>
</dbReference>
<evidence type="ECO:0000259" key="6">
    <source>
        <dbReference type="Pfam" id="PF17678"/>
    </source>
</evidence>
<dbReference type="InterPro" id="IPR041371">
    <property type="entry name" value="GH92_N"/>
</dbReference>
<accession>A0ABR7DTQ6</accession>
<keyword evidence="3" id="KW-0106">Calcium</keyword>
<dbReference type="NCBIfam" id="TIGR01180">
    <property type="entry name" value="aman2_put"/>
    <property type="match status" value="1"/>
</dbReference>
<dbReference type="PROSITE" id="PS51257">
    <property type="entry name" value="PROKAR_LIPOPROTEIN"/>
    <property type="match status" value="1"/>
</dbReference>
<evidence type="ECO:0000256" key="3">
    <source>
        <dbReference type="ARBA" id="ARBA00022837"/>
    </source>
</evidence>